<dbReference type="PANTHER" id="PTHR42976:SF1">
    <property type="entry name" value="GH18 DOMAIN-CONTAINING PROTEIN-RELATED"/>
    <property type="match status" value="1"/>
</dbReference>
<evidence type="ECO:0000256" key="2">
    <source>
        <dbReference type="SAM" id="SignalP"/>
    </source>
</evidence>
<organism evidence="4 5">
    <name type="scientific">Kutzneria chonburiensis</name>
    <dbReference type="NCBI Taxonomy" id="1483604"/>
    <lineage>
        <taxon>Bacteria</taxon>
        <taxon>Bacillati</taxon>
        <taxon>Actinomycetota</taxon>
        <taxon>Actinomycetes</taxon>
        <taxon>Pseudonocardiales</taxon>
        <taxon>Pseudonocardiaceae</taxon>
        <taxon>Kutzneria</taxon>
    </lineage>
</organism>
<comment type="caution">
    <text evidence="4">The sequence shown here is derived from an EMBL/GenBank/DDBJ whole genome shotgun (WGS) entry which is preliminary data.</text>
</comment>
<feature type="domain" description="GH18" evidence="3">
    <location>
        <begin position="42"/>
        <end position="336"/>
    </location>
</feature>
<dbReference type="SUPFAM" id="SSF51445">
    <property type="entry name" value="(Trans)glycosidases"/>
    <property type="match status" value="1"/>
</dbReference>
<dbReference type="SUPFAM" id="SSF51055">
    <property type="entry name" value="Carbohydrate binding domain"/>
    <property type="match status" value="1"/>
</dbReference>
<dbReference type="Gene3D" id="3.20.20.80">
    <property type="entry name" value="Glycosidases"/>
    <property type="match status" value="1"/>
</dbReference>
<gene>
    <name evidence="4" type="ORF">ACFFH7_43380</name>
</gene>
<feature type="signal peptide" evidence="2">
    <location>
        <begin position="1"/>
        <end position="29"/>
    </location>
</feature>
<dbReference type="InterPro" id="IPR017853">
    <property type="entry name" value="GH"/>
</dbReference>
<dbReference type="Gene3D" id="2.10.10.20">
    <property type="entry name" value="Carbohydrate-binding module superfamily 5/12"/>
    <property type="match status" value="1"/>
</dbReference>
<dbReference type="InterPro" id="IPR001223">
    <property type="entry name" value="Glyco_hydro18_cat"/>
</dbReference>
<dbReference type="EMBL" id="JBHLUD010000016">
    <property type="protein sequence ID" value="MFC0548412.1"/>
    <property type="molecule type" value="Genomic_DNA"/>
</dbReference>
<keyword evidence="1" id="KW-0378">Hydrolase</keyword>
<name>A0ABV6N806_9PSEU</name>
<sequence length="408" mass="41720">MKLLRPKVAWPAAAASLLLAVGLVGYAGAADQTVLTPAATGFGVAPYVDMTNNQEPMLPAAISGAGLKAFTAAFVIGAGCTPIWGDTLPVSNDPTVNGEISAAVSAGAQAIVSFGGAGGVELAQSCTNTSSLTAAYQSVVNTLHVNHIDFDVEGAAIADPTSINNRFAAIRSLESANPGLVVSVTIPVLPSGPDNNGQTFLQDAKNDGARIDLINIMTMDYYGSWDGNPTMGPYATQAATATLNVARGLWPSDTYGNIGITPMIGQNDDAAEVFSENDAHTVVNFANANGIGRLAFWSVDRDQPCGGGVSGLPSCTNISQSKLDFSKIFDSYNGGGGGSTPPTTTTTTTTTPPGGGCAGIAAWSVSTAYVPGNVVSYNGHKWTSLYWSTGVTPGSPIAWNIWQDNGAC</sequence>
<evidence type="ECO:0000259" key="3">
    <source>
        <dbReference type="PROSITE" id="PS51910"/>
    </source>
</evidence>
<dbReference type="CDD" id="cd12215">
    <property type="entry name" value="ChiC_BD"/>
    <property type="match status" value="1"/>
</dbReference>
<accession>A0ABV6N806</accession>
<dbReference type="PANTHER" id="PTHR42976">
    <property type="entry name" value="BIFUNCTIONAL CHITINASE/LYSOZYME-RELATED"/>
    <property type="match status" value="1"/>
</dbReference>
<evidence type="ECO:0000313" key="4">
    <source>
        <dbReference type="EMBL" id="MFC0548412.1"/>
    </source>
</evidence>
<evidence type="ECO:0000256" key="1">
    <source>
        <dbReference type="ARBA" id="ARBA00022801"/>
    </source>
</evidence>
<dbReference type="RefSeq" id="WP_273943811.1">
    <property type="nucleotide sequence ID" value="NZ_CP097263.1"/>
</dbReference>
<keyword evidence="5" id="KW-1185">Reference proteome</keyword>
<keyword evidence="2" id="KW-0732">Signal</keyword>
<dbReference type="Pfam" id="PF00704">
    <property type="entry name" value="Glyco_hydro_18"/>
    <property type="match status" value="1"/>
</dbReference>
<dbReference type="Proteomes" id="UP001589810">
    <property type="component" value="Unassembled WGS sequence"/>
</dbReference>
<dbReference type="PROSITE" id="PS51910">
    <property type="entry name" value="GH18_2"/>
    <property type="match status" value="1"/>
</dbReference>
<feature type="chain" id="PRO_5045297233" evidence="2">
    <location>
        <begin position="30"/>
        <end position="408"/>
    </location>
</feature>
<reference evidence="4 5" key="1">
    <citation type="submission" date="2024-09" db="EMBL/GenBank/DDBJ databases">
        <authorList>
            <person name="Sun Q."/>
            <person name="Mori K."/>
        </authorList>
    </citation>
    <scope>NUCLEOTIDE SEQUENCE [LARGE SCALE GENOMIC DNA]</scope>
    <source>
        <strain evidence="4 5">TBRC 1432</strain>
    </source>
</reference>
<dbReference type="CDD" id="cd06543">
    <property type="entry name" value="GH18_PF-ChiA-like"/>
    <property type="match status" value="1"/>
</dbReference>
<evidence type="ECO:0000313" key="5">
    <source>
        <dbReference type="Proteomes" id="UP001589810"/>
    </source>
</evidence>
<dbReference type="InterPro" id="IPR036573">
    <property type="entry name" value="CBM_sf_5/12"/>
</dbReference>
<protein>
    <submittedName>
        <fullName evidence="4">Chitinase</fullName>
    </submittedName>
</protein>
<dbReference type="InterPro" id="IPR003610">
    <property type="entry name" value="CBM5/12"/>
</dbReference>
<proteinExistence type="predicted"/>
<dbReference type="SMART" id="SM00495">
    <property type="entry name" value="ChtBD3"/>
    <property type="match status" value="1"/>
</dbReference>
<dbReference type="InterPro" id="IPR052750">
    <property type="entry name" value="GH18_Chitinase"/>
</dbReference>